<proteinExistence type="predicted"/>
<sequence length="137" mass="14847">MRALSTSCRSTFETMSKLESAIFSGLLDCVPSAFHRSIFPTARRRPVTHHPSHRTPLSALINPVANHPRASGIVYVVATDHRPQRTLPGASSHGGMPEWPMGADCKSVGLAYRGSNPRAATWKRSPTCIDAGRGPLF</sequence>
<dbReference type="AlphaFoldDB" id="A0A9W4DZY1"/>
<dbReference type="AntiFam" id="ANF00015">
    <property type="entry name" value="tRNA translation"/>
</dbReference>
<accession>A0A9W4DZY1</accession>
<dbReference type="Proteomes" id="UP001153328">
    <property type="component" value="Unassembled WGS sequence"/>
</dbReference>
<organism evidence="1 2">
    <name type="scientific">Actinacidiphila bryophytorum</name>
    <dbReference type="NCBI Taxonomy" id="1436133"/>
    <lineage>
        <taxon>Bacteria</taxon>
        <taxon>Bacillati</taxon>
        <taxon>Actinomycetota</taxon>
        <taxon>Actinomycetes</taxon>
        <taxon>Kitasatosporales</taxon>
        <taxon>Streptomycetaceae</taxon>
        <taxon>Actinacidiphila</taxon>
    </lineage>
</organism>
<protein>
    <submittedName>
        <fullName evidence="1">Uncharacterized protein</fullName>
    </submittedName>
</protein>
<gene>
    <name evidence="1" type="ORF">SBRY_10152</name>
</gene>
<dbReference type="EMBL" id="CAJVAX010000001">
    <property type="protein sequence ID" value="CAG7598340.1"/>
    <property type="molecule type" value="Genomic_DNA"/>
</dbReference>
<evidence type="ECO:0000313" key="1">
    <source>
        <dbReference type="EMBL" id="CAG7598340.1"/>
    </source>
</evidence>
<reference evidence="1" key="1">
    <citation type="submission" date="2021-06" db="EMBL/GenBank/DDBJ databases">
        <authorList>
            <person name="Arsene-Ploetze F."/>
        </authorList>
    </citation>
    <scope>NUCLEOTIDE SEQUENCE</scope>
    <source>
        <strain evidence="1">SBRY1</strain>
    </source>
</reference>
<comment type="caution">
    <text evidence="1">The sequence shown here is derived from an EMBL/GenBank/DDBJ whole genome shotgun (WGS) entry which is preliminary data.</text>
</comment>
<name>A0A9W4DZY1_9ACTN</name>
<evidence type="ECO:0000313" key="2">
    <source>
        <dbReference type="Proteomes" id="UP001153328"/>
    </source>
</evidence>
<keyword evidence="2" id="KW-1185">Reference proteome</keyword>